<dbReference type="Pfam" id="PF02518">
    <property type="entry name" value="HATPase_c"/>
    <property type="match status" value="1"/>
</dbReference>
<evidence type="ECO:0000256" key="4">
    <source>
        <dbReference type="ARBA" id="ARBA00022679"/>
    </source>
</evidence>
<dbReference type="InterPro" id="IPR003661">
    <property type="entry name" value="HisK_dim/P_dom"/>
</dbReference>
<evidence type="ECO:0000259" key="7">
    <source>
        <dbReference type="PROSITE" id="PS50109"/>
    </source>
</evidence>
<keyword evidence="4" id="KW-0808">Transferase</keyword>
<dbReference type="GeneID" id="28252208"/>
<geneLocation type="plasmid" evidence="9 10">
    <name>unnamed1</name>
</geneLocation>
<evidence type="ECO:0000313" key="10">
    <source>
        <dbReference type="Proteomes" id="UP000013243"/>
    </source>
</evidence>
<organism evidence="9 10">
    <name type="scientific">Tritonibacter mobilis F1926</name>
    <dbReference type="NCBI Taxonomy" id="1265309"/>
    <lineage>
        <taxon>Bacteria</taxon>
        <taxon>Pseudomonadati</taxon>
        <taxon>Pseudomonadota</taxon>
        <taxon>Alphaproteobacteria</taxon>
        <taxon>Rhodobacterales</taxon>
        <taxon>Paracoccaceae</taxon>
        <taxon>Tritonibacter</taxon>
    </lineage>
</organism>
<dbReference type="AlphaFoldDB" id="A0A1B1A951"/>
<dbReference type="GO" id="GO:0007234">
    <property type="term" value="P:osmosensory signaling via phosphorelay pathway"/>
    <property type="evidence" value="ECO:0007669"/>
    <property type="project" value="TreeGrafter"/>
</dbReference>
<dbReference type="Pfam" id="PF00512">
    <property type="entry name" value="HisKA"/>
    <property type="match status" value="1"/>
</dbReference>
<dbReference type="EMBL" id="CP015231">
    <property type="protein sequence ID" value="ANP43080.1"/>
    <property type="molecule type" value="Genomic_DNA"/>
</dbReference>
<evidence type="ECO:0000256" key="2">
    <source>
        <dbReference type="ARBA" id="ARBA00012438"/>
    </source>
</evidence>
<keyword evidence="9" id="KW-0614">Plasmid</keyword>
<dbReference type="SUPFAM" id="SSF55874">
    <property type="entry name" value="ATPase domain of HSP90 chaperone/DNA topoisomerase II/histidine kinase"/>
    <property type="match status" value="1"/>
</dbReference>
<dbReference type="InterPro" id="IPR004358">
    <property type="entry name" value="Sig_transdc_His_kin-like_C"/>
</dbReference>
<evidence type="ECO:0000259" key="8">
    <source>
        <dbReference type="PROSITE" id="PS50110"/>
    </source>
</evidence>
<dbReference type="EC" id="2.7.13.3" evidence="2"/>
<dbReference type="Proteomes" id="UP000013243">
    <property type="component" value="Plasmid unnamed1"/>
</dbReference>
<keyword evidence="5 9" id="KW-0418">Kinase</keyword>
<dbReference type="PANTHER" id="PTHR42878">
    <property type="entry name" value="TWO-COMPONENT HISTIDINE KINASE"/>
    <property type="match status" value="1"/>
</dbReference>
<evidence type="ECO:0000313" key="9">
    <source>
        <dbReference type="EMBL" id="ANP43080.1"/>
    </source>
</evidence>
<feature type="domain" description="Histidine kinase" evidence="7">
    <location>
        <begin position="143"/>
        <end position="356"/>
    </location>
</feature>
<dbReference type="CDD" id="cd00082">
    <property type="entry name" value="HisKA"/>
    <property type="match status" value="1"/>
</dbReference>
<dbReference type="InterPro" id="IPR011006">
    <property type="entry name" value="CheY-like_superfamily"/>
</dbReference>
<dbReference type="OrthoDB" id="9760752at2"/>
<evidence type="ECO:0000256" key="5">
    <source>
        <dbReference type="ARBA" id="ARBA00022777"/>
    </source>
</evidence>
<dbReference type="PROSITE" id="PS50109">
    <property type="entry name" value="HIS_KIN"/>
    <property type="match status" value="1"/>
</dbReference>
<dbReference type="SMART" id="SM00448">
    <property type="entry name" value="REC"/>
    <property type="match status" value="1"/>
</dbReference>
<reference evidence="9 10" key="1">
    <citation type="journal article" date="2016" name="ISME J.">
        <title>Global occurrence and heterogeneity of the Roseobacter-clade species Ruegeria mobilis.</title>
        <authorList>
            <person name="Sonnenschein E."/>
            <person name="Gram L."/>
        </authorList>
    </citation>
    <scope>NUCLEOTIDE SEQUENCE [LARGE SCALE GENOMIC DNA]</scope>
    <source>
        <strain evidence="9 10">F1926</strain>
        <plasmid evidence="9 10">unnamed1</plasmid>
    </source>
</reference>
<dbReference type="PRINTS" id="PR00344">
    <property type="entry name" value="BCTRLSENSOR"/>
</dbReference>
<comment type="catalytic activity">
    <reaction evidence="1">
        <text>ATP + protein L-histidine = ADP + protein N-phospho-L-histidine.</text>
        <dbReference type="EC" id="2.7.13.3"/>
    </reaction>
</comment>
<dbReference type="InterPro" id="IPR036890">
    <property type="entry name" value="HATPase_C_sf"/>
</dbReference>
<dbReference type="Gene3D" id="3.30.565.10">
    <property type="entry name" value="Histidine kinase-like ATPase, C-terminal domain"/>
    <property type="match status" value="1"/>
</dbReference>
<dbReference type="GO" id="GO:0000155">
    <property type="term" value="F:phosphorelay sensor kinase activity"/>
    <property type="evidence" value="ECO:0007669"/>
    <property type="project" value="InterPro"/>
</dbReference>
<dbReference type="GO" id="GO:0030295">
    <property type="term" value="F:protein kinase activator activity"/>
    <property type="evidence" value="ECO:0007669"/>
    <property type="project" value="TreeGrafter"/>
</dbReference>
<protein>
    <recommendedName>
        <fullName evidence="2">histidine kinase</fullName>
        <ecNumber evidence="2">2.7.13.3</ecNumber>
    </recommendedName>
</protein>
<keyword evidence="3 6" id="KW-0597">Phosphoprotein</keyword>
<dbReference type="CDD" id="cd00156">
    <property type="entry name" value="REC"/>
    <property type="match status" value="1"/>
</dbReference>
<proteinExistence type="predicted"/>
<dbReference type="SUPFAM" id="SSF52172">
    <property type="entry name" value="CheY-like"/>
    <property type="match status" value="1"/>
</dbReference>
<dbReference type="InterPro" id="IPR001789">
    <property type="entry name" value="Sig_transdc_resp-reg_receiver"/>
</dbReference>
<dbReference type="SMART" id="SM00387">
    <property type="entry name" value="HATPase_c"/>
    <property type="match status" value="1"/>
</dbReference>
<dbReference type="InterPro" id="IPR005467">
    <property type="entry name" value="His_kinase_dom"/>
</dbReference>
<dbReference type="SMART" id="SM00388">
    <property type="entry name" value="HisKA"/>
    <property type="match status" value="1"/>
</dbReference>
<evidence type="ECO:0000256" key="3">
    <source>
        <dbReference type="ARBA" id="ARBA00022553"/>
    </source>
</evidence>
<gene>
    <name evidence="9" type="ORF">K529_020200</name>
</gene>
<sequence length="366" mass="40842">MVEKNILIVDDDAGDRKMMRRHLLRLYPSVSTLEADSGEAARAFFEEDVEVIFLDYQLPDISGLDLMSSFFRRWPHCVIFIMTGQGDEEIAKSAILSGAADYIAKSAITSGALQRMIANGLQVARMRWRIEEHQKELQQFSDVLVHDLRAPIRAIKFLSDQILEDFDAGDLEEVKREFDLMKRSVSKMSDLIERLASHINPHSEGTPETVSADSLVEAACLVMAQDISNADAEISSDLGDLEVYCFPPDISQLLQNLIGNSIKYRSEARPSIQITARPLNSGVQFSIRDNGIGVPEEYRTRIFEPFKRLQRSSDLPGSGLGLATCAKIAKRHNGEIWCDPETIEGTLIHFTLKLRPAQMASAVAAT</sequence>
<dbReference type="Pfam" id="PF00072">
    <property type="entry name" value="Response_reg"/>
    <property type="match status" value="1"/>
</dbReference>
<dbReference type="KEGG" id="rmb:K529_020200"/>
<evidence type="ECO:0000256" key="1">
    <source>
        <dbReference type="ARBA" id="ARBA00000085"/>
    </source>
</evidence>
<dbReference type="GO" id="GO:0000156">
    <property type="term" value="F:phosphorelay response regulator activity"/>
    <property type="evidence" value="ECO:0007669"/>
    <property type="project" value="TreeGrafter"/>
</dbReference>
<dbReference type="Gene3D" id="1.10.287.130">
    <property type="match status" value="1"/>
</dbReference>
<feature type="modified residue" description="4-aspartylphosphate" evidence="6">
    <location>
        <position position="55"/>
    </location>
</feature>
<dbReference type="RefSeq" id="WP_005612906.1">
    <property type="nucleotide sequence ID" value="NZ_CP015231.1"/>
</dbReference>
<dbReference type="Gene3D" id="3.40.50.2300">
    <property type="match status" value="1"/>
</dbReference>
<name>A0A1B1A951_9RHOB</name>
<dbReference type="PANTHER" id="PTHR42878:SF15">
    <property type="entry name" value="BACTERIOPHYTOCHROME"/>
    <property type="match status" value="1"/>
</dbReference>
<dbReference type="PROSITE" id="PS50110">
    <property type="entry name" value="RESPONSE_REGULATORY"/>
    <property type="match status" value="1"/>
</dbReference>
<dbReference type="InterPro" id="IPR003594">
    <property type="entry name" value="HATPase_dom"/>
</dbReference>
<accession>A0A1B1A951</accession>
<dbReference type="InterPro" id="IPR050351">
    <property type="entry name" value="BphY/WalK/GraS-like"/>
</dbReference>
<evidence type="ECO:0000256" key="6">
    <source>
        <dbReference type="PROSITE-ProRule" id="PRU00169"/>
    </source>
</evidence>
<feature type="domain" description="Response regulatory" evidence="8">
    <location>
        <begin position="5"/>
        <end position="120"/>
    </location>
</feature>